<comment type="similarity">
    <text evidence="2">Belongs to the eukaryotic RPA49/POLR1E RNA polymerase subunit family.</text>
</comment>
<comment type="subcellular location">
    <subcellularLocation>
        <location evidence="1">Nucleus</location>
        <location evidence="1">Nucleolus</location>
    </subcellularLocation>
</comment>
<dbReference type="Pfam" id="PF06870">
    <property type="entry name" value="RNA_pol_I_A49"/>
    <property type="match status" value="1"/>
</dbReference>
<proteinExistence type="inferred from homology"/>
<name>W1PVG4_AMBTC</name>
<dbReference type="STRING" id="13333.W1PVG4"/>
<keyword evidence="4" id="KW-0804">Transcription</keyword>
<keyword evidence="7" id="KW-1185">Reference proteome</keyword>
<dbReference type="KEGG" id="atr:18440290"/>
<evidence type="ECO:0000256" key="5">
    <source>
        <dbReference type="ARBA" id="ARBA00023242"/>
    </source>
</evidence>
<protein>
    <recommendedName>
        <fullName evidence="8">DNA-directed RNA polymerase I subunit rpa49</fullName>
    </recommendedName>
</protein>
<dbReference type="InterPro" id="IPR009668">
    <property type="entry name" value="RNA_pol-assoc_fac_A49-like"/>
</dbReference>
<sequence length="451" mass="50853">MGEDSHAQTVRERKRKKLKVELDVAEALDSYIAPCVGYFPSGFDPLRHNKNDGELKIKAYRAVPNYKSWCMQVVVSPEGSNVDFVGTNYTGEAAVSQSCSYALGVLDKEKQILTVVPIAGDKVFRMEPRVRGLQYEDAVYEEPKEVENTPQIKRSDKIRNLTLNFGTRQAKHSSMKRAAAFMKEEDLGTQEGLEAYVSEVGKSTSVMTKTEALYQATKQVVRNIPPYDTEATTPDKAYLLDKIISPNEWAELSDVMELVEVGSCGASALKFKMQNDYYPCFVRNRVGNIKKVHDIEEKKKLACIFSYITHLLEFLALQTENELLRCLLKAQSQAIYDLGEEGKKIFGAGFRIPGIVLVNFLNTFFADRKEKFTKEKNDMVISYILVLTLFADGFTTDPSDICKDLKMKLPTLRKSYLELGCKLSTAKTGSIVTLPAPLKFPTLTTPYRRRK</sequence>
<dbReference type="AlphaFoldDB" id="W1PVG4"/>
<keyword evidence="5" id="KW-0539">Nucleus</keyword>
<dbReference type="OMA" id="DVYPFDE"/>
<evidence type="ECO:0000256" key="3">
    <source>
        <dbReference type="ARBA" id="ARBA00022478"/>
    </source>
</evidence>
<evidence type="ECO:0000256" key="1">
    <source>
        <dbReference type="ARBA" id="ARBA00004604"/>
    </source>
</evidence>
<dbReference type="eggNOG" id="KOG4183">
    <property type="taxonomic scope" value="Eukaryota"/>
</dbReference>
<organism evidence="6 7">
    <name type="scientific">Amborella trichopoda</name>
    <dbReference type="NCBI Taxonomy" id="13333"/>
    <lineage>
        <taxon>Eukaryota</taxon>
        <taxon>Viridiplantae</taxon>
        <taxon>Streptophyta</taxon>
        <taxon>Embryophyta</taxon>
        <taxon>Tracheophyta</taxon>
        <taxon>Spermatophyta</taxon>
        <taxon>Magnoliopsida</taxon>
        <taxon>Amborellales</taxon>
        <taxon>Amborellaceae</taxon>
        <taxon>Amborella</taxon>
    </lineage>
</organism>
<dbReference type="GO" id="GO:0005736">
    <property type="term" value="C:RNA polymerase I complex"/>
    <property type="evidence" value="ECO:0000318"/>
    <property type="project" value="GO_Central"/>
</dbReference>
<keyword evidence="3" id="KW-0240">DNA-directed RNA polymerase</keyword>
<evidence type="ECO:0008006" key="8">
    <source>
        <dbReference type="Google" id="ProtNLM"/>
    </source>
</evidence>
<dbReference type="PANTHER" id="PTHR14440">
    <property type="entry name" value="DNA-DIRECTED RNA POLYMERASE I SUBUNIT RPA49"/>
    <property type="match status" value="1"/>
</dbReference>
<reference evidence="7" key="1">
    <citation type="journal article" date="2013" name="Science">
        <title>The Amborella genome and the evolution of flowering plants.</title>
        <authorList>
            <consortium name="Amborella Genome Project"/>
        </authorList>
    </citation>
    <scope>NUCLEOTIDE SEQUENCE [LARGE SCALE GENOMIC DNA]</scope>
</reference>
<dbReference type="OrthoDB" id="532500at2759"/>
<evidence type="ECO:0000256" key="4">
    <source>
        <dbReference type="ARBA" id="ARBA00023163"/>
    </source>
</evidence>
<gene>
    <name evidence="6" type="ORF">AMTR_s00035p00224680</name>
</gene>
<dbReference type="GO" id="GO:0001188">
    <property type="term" value="P:RNA polymerase I preinitiation complex assembly"/>
    <property type="evidence" value="ECO:0000318"/>
    <property type="project" value="GO_Central"/>
</dbReference>
<dbReference type="GO" id="GO:0003677">
    <property type="term" value="F:DNA binding"/>
    <property type="evidence" value="ECO:0007669"/>
    <property type="project" value="InterPro"/>
</dbReference>
<dbReference type="HOGENOM" id="CLU_030315_0_0_1"/>
<evidence type="ECO:0000256" key="2">
    <source>
        <dbReference type="ARBA" id="ARBA00009430"/>
    </source>
</evidence>
<evidence type="ECO:0000313" key="7">
    <source>
        <dbReference type="Proteomes" id="UP000017836"/>
    </source>
</evidence>
<dbReference type="Proteomes" id="UP000017836">
    <property type="component" value="Unassembled WGS sequence"/>
</dbReference>
<dbReference type="GO" id="GO:0006362">
    <property type="term" value="P:transcription elongation by RNA polymerase I"/>
    <property type="evidence" value="ECO:0000318"/>
    <property type="project" value="GO_Central"/>
</dbReference>
<dbReference type="Gramene" id="ERN12083">
    <property type="protein sequence ID" value="ERN12083"/>
    <property type="gene ID" value="AMTR_s00035p00224680"/>
</dbReference>
<evidence type="ECO:0000313" key="6">
    <source>
        <dbReference type="EMBL" id="ERN12083.1"/>
    </source>
</evidence>
<accession>W1PVG4</accession>
<dbReference type="EMBL" id="KI392639">
    <property type="protein sequence ID" value="ERN12083.1"/>
    <property type="molecule type" value="Genomic_DNA"/>
</dbReference>